<dbReference type="GO" id="GO:0043110">
    <property type="term" value="F:rDNA spacer replication fork barrier binding"/>
    <property type="evidence" value="ECO:0007669"/>
    <property type="project" value="EnsemblFungi"/>
</dbReference>
<dbReference type="GeneID" id="13884731"/>
<dbReference type="Gene3D" id="3.30.420.10">
    <property type="entry name" value="Ribonuclease H-like superfamily/Ribonuclease H"/>
    <property type="match status" value="1"/>
</dbReference>
<sequence>MTSTKMNENTRALGPEEKVAPVHNMIERDFASELIEAPENIVIKESYIVPRMGESYTSYTDSFMNLELLKRGEREVFKFQQSINGHLTEETYDLIRTDSLTPETLASTNPKWTKITAEPRYLFLKRRYYRDNNGLIHDHLRKDKIVCEPVYVFDMIMGCHLMNNHGFVKKIHHSLSTFYSNITRDLCLKALKFCSVCNPEQKIGKLEKFKHRNIYNELMPLERVHIEIFEPFPNEKIEKKYSHILYCRDYHSRYIWMLPLKNTKFKHLVPTMASLFLSFIRQPIFIETASLDWQDMFDICEKIAFEYDLQIGLGTSKPNTFHAAGIRQMKAKLEAHREECLLSWNLCLKYGSYDHNIRHNDRAGGVPGDLLSSQIQECSLKFKEKIIQILENAVSESVLRVDNGLIFLEVDEPHDEPHDEPYDEFQFEGDQSIDEEDMGAVMPPATEADAQDSMSLTEAYMTDGLPKPRVSKRLIDRQDTSEISGPLTSYYEETHDSIISKKHKTDDYVEMESNSSMKL</sequence>
<dbReference type="KEGG" id="kaf:KAFR_0B05540"/>
<dbReference type="AlphaFoldDB" id="H2AR49"/>
<dbReference type="STRING" id="1071382.H2AR49"/>
<keyword evidence="3" id="KW-1185">Reference proteome</keyword>
<dbReference type="GO" id="GO:0031582">
    <property type="term" value="P:replication fork arrest at rDNA repeats"/>
    <property type="evidence" value="ECO:0007669"/>
    <property type="project" value="EnsemblFungi"/>
</dbReference>
<dbReference type="RefSeq" id="XP_003955984.1">
    <property type="nucleotide sequence ID" value="XM_003955935.1"/>
</dbReference>
<protein>
    <recommendedName>
        <fullName evidence="4">Integrase zinc-binding domain-containing protein</fullName>
    </recommendedName>
</protein>
<feature type="region of interest" description="Disordered" evidence="1">
    <location>
        <begin position="467"/>
        <end position="488"/>
    </location>
</feature>
<organism evidence="2 3">
    <name type="scientific">Kazachstania africana (strain ATCC 22294 / BCRC 22015 / CBS 2517 / CECT 1963 / NBRC 1671 / NRRL Y-8276)</name>
    <name type="common">Yeast</name>
    <name type="synonym">Kluyveromyces africanus</name>
    <dbReference type="NCBI Taxonomy" id="1071382"/>
    <lineage>
        <taxon>Eukaryota</taxon>
        <taxon>Fungi</taxon>
        <taxon>Dikarya</taxon>
        <taxon>Ascomycota</taxon>
        <taxon>Saccharomycotina</taxon>
        <taxon>Saccharomycetes</taxon>
        <taxon>Saccharomycetales</taxon>
        <taxon>Saccharomycetaceae</taxon>
        <taxon>Kazachstania</taxon>
    </lineage>
</organism>
<dbReference type="GO" id="GO:0005730">
    <property type="term" value="C:nucleolus"/>
    <property type="evidence" value="ECO:0007669"/>
    <property type="project" value="EnsemblFungi"/>
</dbReference>
<dbReference type="InterPro" id="IPR036397">
    <property type="entry name" value="RNaseH_sf"/>
</dbReference>
<evidence type="ECO:0008006" key="4">
    <source>
        <dbReference type="Google" id="ProtNLM"/>
    </source>
</evidence>
<dbReference type="HOGENOM" id="CLU_030376_1_0_1"/>
<dbReference type="OrthoDB" id="3863715at2759"/>
<dbReference type="GO" id="GO:0045911">
    <property type="term" value="P:positive regulation of DNA recombination"/>
    <property type="evidence" value="ECO:0007669"/>
    <property type="project" value="EnsemblFungi"/>
</dbReference>
<dbReference type="GO" id="GO:0070550">
    <property type="term" value="P:rDNA chromatin condensation"/>
    <property type="evidence" value="ECO:0007669"/>
    <property type="project" value="EnsemblFungi"/>
</dbReference>
<dbReference type="FunCoup" id="H2AR49">
    <property type="interactions" value="355"/>
</dbReference>
<proteinExistence type="predicted"/>
<dbReference type="Proteomes" id="UP000005220">
    <property type="component" value="Chromosome 2"/>
</dbReference>
<dbReference type="GO" id="GO:0033553">
    <property type="term" value="C:rDNA heterochromatin"/>
    <property type="evidence" value="ECO:0007669"/>
    <property type="project" value="EnsemblFungi"/>
</dbReference>
<name>H2AR49_KAZAF</name>
<reference evidence="2 3" key="1">
    <citation type="journal article" date="2011" name="Proc. Natl. Acad. Sci. U.S.A.">
        <title>Evolutionary erosion of yeast sex chromosomes by mating-type switching accidents.</title>
        <authorList>
            <person name="Gordon J.L."/>
            <person name="Armisen D."/>
            <person name="Proux-Wera E."/>
            <person name="Oheigeartaigh S.S."/>
            <person name="Byrne K.P."/>
            <person name="Wolfe K.H."/>
        </authorList>
    </citation>
    <scope>NUCLEOTIDE SEQUENCE [LARGE SCALE GENOMIC DNA]</scope>
    <source>
        <strain evidence="3">ATCC 22294 / BCRC 22015 / CBS 2517 / CECT 1963 / NBRC 1671 / NRRL Y-8276</strain>
    </source>
</reference>
<accession>H2AR49</accession>
<evidence type="ECO:0000313" key="2">
    <source>
        <dbReference type="EMBL" id="CCF56849.1"/>
    </source>
</evidence>
<evidence type="ECO:0000313" key="3">
    <source>
        <dbReference type="Proteomes" id="UP000005220"/>
    </source>
</evidence>
<dbReference type="GO" id="GO:0034503">
    <property type="term" value="P:protein localization to nucleolar rDNA repeats"/>
    <property type="evidence" value="ECO:0007669"/>
    <property type="project" value="EnsemblFungi"/>
</dbReference>
<gene>
    <name evidence="2" type="primary">KAFR0B05540</name>
    <name evidence="2" type="ORF">KAFR_0B05540</name>
</gene>
<dbReference type="eggNOG" id="ENOG502R9VR">
    <property type="taxonomic scope" value="Eukaryota"/>
</dbReference>
<evidence type="ECO:0000256" key="1">
    <source>
        <dbReference type="SAM" id="MobiDB-lite"/>
    </source>
</evidence>
<dbReference type="GO" id="GO:0007059">
    <property type="term" value="P:chromosome segregation"/>
    <property type="evidence" value="ECO:0007669"/>
    <property type="project" value="EnsemblFungi"/>
</dbReference>
<dbReference type="EMBL" id="HE650822">
    <property type="protein sequence ID" value="CCF56849.1"/>
    <property type="molecule type" value="Genomic_DNA"/>
</dbReference>
<dbReference type="InParanoid" id="H2AR49"/>
<dbReference type="GO" id="GO:0006310">
    <property type="term" value="P:DNA recombination"/>
    <property type="evidence" value="ECO:0007669"/>
    <property type="project" value="EnsemblFungi"/>
</dbReference>
<dbReference type="GO" id="GO:0000183">
    <property type="term" value="P:rDNA heterochromatin formation"/>
    <property type="evidence" value="ECO:0007669"/>
    <property type="project" value="EnsemblFungi"/>
</dbReference>